<evidence type="ECO:0000313" key="2">
    <source>
        <dbReference type="EMBL" id="KAG8546182.1"/>
    </source>
</evidence>
<keyword evidence="3" id="KW-1185">Reference proteome</keyword>
<sequence>MLNTPLSGTKPVHLRPCTPLLLPLFQLIVSPLPRTLAQKPHRRLHDPPQHPPAFSSPYPRRWSGNGNIVQPTRTPKPLMSTSPDCLAWRCCPIG</sequence>
<feature type="region of interest" description="Disordered" evidence="1">
    <location>
        <begin position="38"/>
        <end position="76"/>
    </location>
</feature>
<comment type="caution">
    <text evidence="2">The sequence shown here is derived from an EMBL/GenBank/DDBJ whole genome shotgun (WGS) entry which is preliminary data.</text>
</comment>
<evidence type="ECO:0000313" key="3">
    <source>
        <dbReference type="Proteomes" id="UP000824782"/>
    </source>
</evidence>
<name>A0AAV6ZFR4_ENGPU</name>
<dbReference type="Proteomes" id="UP000824782">
    <property type="component" value="Unassembled WGS sequence"/>
</dbReference>
<feature type="compositionally biased region" description="Polar residues" evidence="1">
    <location>
        <begin position="64"/>
        <end position="76"/>
    </location>
</feature>
<proteinExistence type="predicted"/>
<gene>
    <name evidence="2" type="ORF">GDO81_019592</name>
</gene>
<protein>
    <recommendedName>
        <fullName evidence="4">Secreted protein</fullName>
    </recommendedName>
</protein>
<evidence type="ECO:0000256" key="1">
    <source>
        <dbReference type="SAM" id="MobiDB-lite"/>
    </source>
</evidence>
<reference evidence="2" key="1">
    <citation type="thesis" date="2020" institute="ProQuest LLC" country="789 East Eisenhower Parkway, Ann Arbor, MI, USA">
        <title>Comparative Genomics and Chromosome Evolution.</title>
        <authorList>
            <person name="Mudd A.B."/>
        </authorList>
    </citation>
    <scope>NUCLEOTIDE SEQUENCE</scope>
    <source>
        <strain evidence="2">237g6f4</strain>
        <tissue evidence="2">Blood</tissue>
    </source>
</reference>
<dbReference type="AlphaFoldDB" id="A0AAV6ZFR4"/>
<organism evidence="2 3">
    <name type="scientific">Engystomops pustulosus</name>
    <name type="common">Tungara frog</name>
    <name type="synonym">Physalaemus pustulosus</name>
    <dbReference type="NCBI Taxonomy" id="76066"/>
    <lineage>
        <taxon>Eukaryota</taxon>
        <taxon>Metazoa</taxon>
        <taxon>Chordata</taxon>
        <taxon>Craniata</taxon>
        <taxon>Vertebrata</taxon>
        <taxon>Euteleostomi</taxon>
        <taxon>Amphibia</taxon>
        <taxon>Batrachia</taxon>
        <taxon>Anura</taxon>
        <taxon>Neobatrachia</taxon>
        <taxon>Hyloidea</taxon>
        <taxon>Leptodactylidae</taxon>
        <taxon>Leiuperinae</taxon>
        <taxon>Engystomops</taxon>
    </lineage>
</organism>
<dbReference type="EMBL" id="WNYA01001208">
    <property type="protein sequence ID" value="KAG8546182.1"/>
    <property type="molecule type" value="Genomic_DNA"/>
</dbReference>
<evidence type="ECO:0008006" key="4">
    <source>
        <dbReference type="Google" id="ProtNLM"/>
    </source>
</evidence>
<accession>A0AAV6ZFR4</accession>